<dbReference type="RefSeq" id="WP_123352682.1">
    <property type="nucleotide sequence ID" value="NZ_CP027432.2"/>
</dbReference>
<dbReference type="InterPro" id="IPR003593">
    <property type="entry name" value="AAA+_ATPase"/>
</dbReference>
<gene>
    <name evidence="2" type="ORF">C6V80_07205</name>
    <name evidence="3" type="ORF">EDC58_1286</name>
</gene>
<accession>A0AAJ4RBX5</accession>
<dbReference type="InterPro" id="IPR052026">
    <property type="entry name" value="ExeA_AAA_ATPase_DNA-bind"/>
</dbReference>
<dbReference type="InterPro" id="IPR057574">
    <property type="entry name" value="nSTAND_NTPase5_dom"/>
</dbReference>
<dbReference type="GO" id="GO:0005524">
    <property type="term" value="F:ATP binding"/>
    <property type="evidence" value="ECO:0007669"/>
    <property type="project" value="UniProtKB-KW"/>
</dbReference>
<reference evidence="3 4" key="2">
    <citation type="submission" date="2018-11" db="EMBL/GenBank/DDBJ databases">
        <title>Genomic Encyclopedia of Type Strains, Phase IV (KMG-IV): sequencing the most valuable type-strain genomes for metagenomic binning, comparative biology and taxonomic classification.</title>
        <authorList>
            <person name="Goeker M."/>
        </authorList>
    </citation>
    <scope>NUCLEOTIDE SEQUENCE [LARGE SCALE GENOMIC DNA]</scope>
    <source>
        <strain evidence="3 4">DSM 27783</strain>
    </source>
</reference>
<dbReference type="SMART" id="SM00382">
    <property type="entry name" value="AAA"/>
    <property type="match status" value="1"/>
</dbReference>
<dbReference type="EMBL" id="CP027432">
    <property type="protein sequence ID" value="QCI28759.1"/>
    <property type="molecule type" value="Genomic_DNA"/>
</dbReference>
<dbReference type="PANTHER" id="PTHR35894">
    <property type="entry name" value="GENERAL SECRETION PATHWAY PROTEIN A-RELATED"/>
    <property type="match status" value="1"/>
</dbReference>
<evidence type="ECO:0000313" key="4">
    <source>
        <dbReference type="Proteomes" id="UP000272781"/>
    </source>
</evidence>
<evidence type="ECO:0000313" key="5">
    <source>
        <dbReference type="Proteomes" id="UP000298805"/>
    </source>
</evidence>
<dbReference type="Proteomes" id="UP000272781">
    <property type="component" value="Unassembled WGS sequence"/>
</dbReference>
<dbReference type="CDD" id="cd00009">
    <property type="entry name" value="AAA"/>
    <property type="match status" value="1"/>
</dbReference>
<reference evidence="2" key="3">
    <citation type="submission" date="2019-06" db="EMBL/GenBank/DDBJ databases">
        <title>A comparative analysis of the Nautiliaceae.</title>
        <authorList>
            <person name="Grosche A."/>
            <person name="Smedile F."/>
            <person name="Vetriani C."/>
        </authorList>
    </citation>
    <scope>NUCLEOTIDE SEQUENCE</scope>
    <source>
        <strain evidence="2">TB6</strain>
    </source>
</reference>
<sequence>MSKFADARELFRDVVDLRNYIPLKTSEKTKQDLINAIKQKEKMILLTGAAGSGKSLILKSVYEELKQNTDVFYINNPYLEIDSVLELIKTLGLETHHILLLDEAQLLTPETWENLRIYADKGNITIVFATHDTDVNKLLQKKHFKTRINYIIPVKNVSFSEMENFIYSKLLKNNFNDTAEMLTKKNFKKIYKYTRGSLRATNQLMFKLFDVVDYFYEKEPSRFSKNKIDNKYIEIAIMDLKAIDA</sequence>
<dbReference type="Gene3D" id="3.40.50.300">
    <property type="entry name" value="P-loop containing nucleotide triphosphate hydrolases"/>
    <property type="match status" value="1"/>
</dbReference>
<organism evidence="3 4">
    <name type="scientific">Caminibacter pacificus</name>
    <dbReference type="NCBI Taxonomy" id="1424653"/>
    <lineage>
        <taxon>Bacteria</taxon>
        <taxon>Pseudomonadati</taxon>
        <taxon>Campylobacterota</taxon>
        <taxon>Epsilonproteobacteria</taxon>
        <taxon>Nautiliales</taxon>
        <taxon>Nautiliaceae</taxon>
        <taxon>Caminibacter</taxon>
    </lineage>
</organism>
<keyword evidence="2" id="KW-0067">ATP-binding</keyword>
<keyword evidence="5" id="KW-1185">Reference proteome</keyword>
<dbReference type="PANTHER" id="PTHR35894:SF1">
    <property type="entry name" value="PHOSPHORIBULOKINASE _ URIDINE KINASE FAMILY"/>
    <property type="match status" value="1"/>
</dbReference>
<protein>
    <submittedName>
        <fullName evidence="2">ATP-binding protein</fullName>
    </submittedName>
    <submittedName>
        <fullName evidence="3">MSHA biogenesis protein MshM</fullName>
    </submittedName>
</protein>
<feature type="domain" description="AAA+ ATPase" evidence="1">
    <location>
        <begin position="40"/>
        <end position="158"/>
    </location>
</feature>
<keyword evidence="2" id="KW-0547">Nucleotide-binding</keyword>
<dbReference type="SUPFAM" id="SSF52540">
    <property type="entry name" value="P-loop containing nucleoside triphosphate hydrolases"/>
    <property type="match status" value="1"/>
</dbReference>
<dbReference type="Pfam" id="PF25199">
    <property type="entry name" value="nSTAND_NTPase5"/>
    <property type="match status" value="1"/>
</dbReference>
<evidence type="ECO:0000313" key="3">
    <source>
        <dbReference type="EMBL" id="ROR39346.1"/>
    </source>
</evidence>
<dbReference type="EMBL" id="RJVK01000003">
    <property type="protein sequence ID" value="ROR39346.1"/>
    <property type="molecule type" value="Genomic_DNA"/>
</dbReference>
<name>A0AAJ4RBX5_9BACT</name>
<dbReference type="Proteomes" id="UP000298805">
    <property type="component" value="Chromosome"/>
</dbReference>
<proteinExistence type="predicted"/>
<reference evidence="5" key="1">
    <citation type="submission" date="2018-03" db="EMBL/GenBank/DDBJ databases">
        <title>A comparative analysis of the Nautiliaceae.</title>
        <authorList>
            <person name="Grosche A."/>
            <person name="Smedile F."/>
            <person name="Vetriani C."/>
        </authorList>
    </citation>
    <scope>NUCLEOTIDE SEQUENCE [LARGE SCALE GENOMIC DNA]</scope>
    <source>
        <strain evidence="5">TB6</strain>
    </source>
</reference>
<evidence type="ECO:0000313" key="2">
    <source>
        <dbReference type="EMBL" id="QCI28759.1"/>
    </source>
</evidence>
<evidence type="ECO:0000259" key="1">
    <source>
        <dbReference type="SMART" id="SM00382"/>
    </source>
</evidence>
<dbReference type="InterPro" id="IPR027417">
    <property type="entry name" value="P-loop_NTPase"/>
</dbReference>
<dbReference type="AlphaFoldDB" id="A0AAJ4RBX5"/>